<proteinExistence type="predicted"/>
<keyword evidence="2" id="KW-1185">Reference proteome</keyword>
<organism evidence="1 2">
    <name type="scientific">Leptolyngbya iicbica LK</name>
    <dbReference type="NCBI Taxonomy" id="2294035"/>
    <lineage>
        <taxon>Bacteria</taxon>
        <taxon>Bacillati</taxon>
        <taxon>Cyanobacteriota</taxon>
        <taxon>Cyanophyceae</taxon>
        <taxon>Leptolyngbyales</taxon>
        <taxon>Leptolyngbyaceae</taxon>
        <taxon>Leptolyngbya group</taxon>
        <taxon>Leptolyngbya</taxon>
        <taxon>Leptolyngbya iicbica</taxon>
    </lineage>
</organism>
<accession>A0A4Q7E6D9</accession>
<dbReference type="AlphaFoldDB" id="A0A4Q7E6D9"/>
<evidence type="ECO:0000313" key="1">
    <source>
        <dbReference type="EMBL" id="RZM75970.1"/>
    </source>
</evidence>
<dbReference type="EMBL" id="QVFV01000006">
    <property type="protein sequence ID" value="RZM75970.1"/>
    <property type="molecule type" value="Genomic_DNA"/>
</dbReference>
<dbReference type="Proteomes" id="UP000292459">
    <property type="component" value="Unassembled WGS sequence"/>
</dbReference>
<dbReference type="OrthoDB" id="574740at2"/>
<comment type="caution">
    <text evidence="1">The sequence shown here is derived from an EMBL/GenBank/DDBJ whole genome shotgun (WGS) entry which is preliminary data.</text>
</comment>
<name>A0A4Q7E6D9_9CYAN</name>
<protein>
    <submittedName>
        <fullName evidence="1">Uncharacterized protein</fullName>
    </submittedName>
</protein>
<reference evidence="1 2" key="1">
    <citation type="submission" date="2018-11" db="EMBL/GenBank/DDBJ databases">
        <title>Whole genome sequencing of an environmental sample.</title>
        <authorList>
            <person name="Sarangi A.N."/>
            <person name="Singh D."/>
            <person name="Tripathy S."/>
        </authorList>
    </citation>
    <scope>NUCLEOTIDE SEQUENCE [LARGE SCALE GENOMIC DNA]</scope>
    <source>
        <strain evidence="1 2">Lakshadweep</strain>
    </source>
</reference>
<gene>
    <name evidence="1" type="ORF">DYY88_18900</name>
</gene>
<sequence length="63" mass="6972">MLCQTCQRKSDCLPAALAANDARLYRLLKGLECCDRHLAVKPAPAATPVARRQLLQLITRHST</sequence>
<evidence type="ECO:0000313" key="2">
    <source>
        <dbReference type="Proteomes" id="UP000292459"/>
    </source>
</evidence>